<reference evidence="2 3" key="1">
    <citation type="submission" date="2021-06" db="EMBL/GenBank/DDBJ databases">
        <title>Enterococcus alishanensis sp. nov., a novel lactic acid bacterium isolated from fresh coffee beans.</title>
        <authorList>
            <person name="Chen Y.-S."/>
        </authorList>
    </citation>
    <scope>NUCLEOTIDE SEQUENCE [LARGE SCALE GENOMIC DNA]</scope>
    <source>
        <strain evidence="2 3">ALS3</strain>
    </source>
</reference>
<name>A0ABS6THV6_9ENTE</name>
<dbReference type="Proteomes" id="UP000774130">
    <property type="component" value="Unassembled WGS sequence"/>
</dbReference>
<keyword evidence="3" id="KW-1185">Reference proteome</keyword>
<feature type="transmembrane region" description="Helical" evidence="1">
    <location>
        <begin position="15"/>
        <end position="33"/>
    </location>
</feature>
<accession>A0ABS6THV6</accession>
<keyword evidence="1" id="KW-0812">Transmembrane</keyword>
<proteinExistence type="predicted"/>
<evidence type="ECO:0000313" key="3">
    <source>
        <dbReference type="Proteomes" id="UP000774130"/>
    </source>
</evidence>
<evidence type="ECO:0000313" key="2">
    <source>
        <dbReference type="EMBL" id="MBV7392552.1"/>
    </source>
</evidence>
<gene>
    <name evidence="2" type="ORF">KUA55_18070</name>
</gene>
<dbReference type="RefSeq" id="WP_218327765.1">
    <property type="nucleotide sequence ID" value="NZ_JAHUZB010000025.1"/>
</dbReference>
<evidence type="ECO:0008006" key="4">
    <source>
        <dbReference type="Google" id="ProtNLM"/>
    </source>
</evidence>
<evidence type="ECO:0000256" key="1">
    <source>
        <dbReference type="SAM" id="Phobius"/>
    </source>
</evidence>
<sequence length="177" mass="19504">MEETKPQEEKKKKKWLLLLLLLLLLIVGGYFIYDRFIKKDEVPVTVIAGDFLPEGKDASKMSDKELANLAQQNVDDSQFNMMITSEATFNSDMTGNLQIKNPDSNHNPVNVVVTLDSSGDVVYSSGAIQPGEEIKQATLEKKLSAGNYPATATFNLYDPDTNKKTGEVASAVTLMVQ</sequence>
<protein>
    <recommendedName>
        <fullName evidence="4">Secreted protein</fullName>
    </recommendedName>
</protein>
<dbReference type="EMBL" id="JAHUZB010000025">
    <property type="protein sequence ID" value="MBV7392552.1"/>
    <property type="molecule type" value="Genomic_DNA"/>
</dbReference>
<comment type="caution">
    <text evidence="2">The sequence shown here is derived from an EMBL/GenBank/DDBJ whole genome shotgun (WGS) entry which is preliminary data.</text>
</comment>
<keyword evidence="1" id="KW-0472">Membrane</keyword>
<keyword evidence="1" id="KW-1133">Transmembrane helix</keyword>
<organism evidence="2 3">
    <name type="scientific">Enterococcus alishanensis</name>
    <dbReference type="NCBI Taxonomy" id="1303817"/>
    <lineage>
        <taxon>Bacteria</taxon>
        <taxon>Bacillati</taxon>
        <taxon>Bacillota</taxon>
        <taxon>Bacilli</taxon>
        <taxon>Lactobacillales</taxon>
        <taxon>Enterococcaceae</taxon>
        <taxon>Enterococcus</taxon>
    </lineage>
</organism>